<dbReference type="GO" id="GO:0008206">
    <property type="term" value="P:bile acid metabolic process"/>
    <property type="evidence" value="ECO:0007669"/>
    <property type="project" value="UniProtKB-ARBA"/>
</dbReference>
<feature type="domain" description="Ketoreductase" evidence="3">
    <location>
        <begin position="6"/>
        <end position="190"/>
    </location>
</feature>
<dbReference type="AlphaFoldDB" id="A0A2T2WF61"/>
<sequence>MRIADKVCVITGGSSGIGEACAKIFAREGGKIAVVDVDEMNGERVVGDIRQDGAEAMFVKADVADERQSRQCLETVVQSFGRIDVLVNNAGVSAVGDVAQCAPEDWDRVMRVNVRGVYLMSHFVVPIMRDQGQGTIIQMSSTIALVGLQSRAAYAASKGAVLALTRAMAADHSHENIRVAAVLPGTVYTPFVQGYLERSYADDMEQAISNLKKRQLNNELMTPDDVAYAALYLASDEARFALGTALIIDGGVSTAKVF</sequence>
<dbReference type="InterPro" id="IPR036291">
    <property type="entry name" value="NAD(P)-bd_dom_sf"/>
</dbReference>
<dbReference type="Gene3D" id="3.40.50.720">
    <property type="entry name" value="NAD(P)-binding Rossmann-like Domain"/>
    <property type="match status" value="1"/>
</dbReference>
<dbReference type="PANTHER" id="PTHR43477">
    <property type="entry name" value="DIHYDROANTICAPSIN 7-DEHYDROGENASE"/>
    <property type="match status" value="1"/>
</dbReference>
<dbReference type="InterPro" id="IPR020904">
    <property type="entry name" value="Sc_DH/Rdtase_CS"/>
</dbReference>
<gene>
    <name evidence="4" type="ORF">C7B45_13050</name>
</gene>
<name>A0A2T2WF61_9FIRM</name>
<evidence type="ECO:0000313" key="5">
    <source>
        <dbReference type="Proteomes" id="UP000241848"/>
    </source>
</evidence>
<dbReference type="InterPro" id="IPR002347">
    <property type="entry name" value="SDR_fam"/>
</dbReference>
<dbReference type="PANTHER" id="PTHR43477:SF1">
    <property type="entry name" value="DIHYDROANTICAPSIN 7-DEHYDROGENASE"/>
    <property type="match status" value="1"/>
</dbReference>
<dbReference type="CDD" id="cd05233">
    <property type="entry name" value="SDR_c"/>
    <property type="match status" value="1"/>
</dbReference>
<protein>
    <submittedName>
        <fullName evidence="4">Short-chain dehydrogenase</fullName>
    </submittedName>
</protein>
<evidence type="ECO:0000256" key="1">
    <source>
        <dbReference type="ARBA" id="ARBA00006484"/>
    </source>
</evidence>
<proteinExistence type="inferred from homology"/>
<dbReference type="PROSITE" id="PS00061">
    <property type="entry name" value="ADH_SHORT"/>
    <property type="match status" value="1"/>
</dbReference>
<dbReference type="Proteomes" id="UP000241848">
    <property type="component" value="Unassembled WGS sequence"/>
</dbReference>
<dbReference type="SUPFAM" id="SSF51735">
    <property type="entry name" value="NAD(P)-binding Rossmann-fold domains"/>
    <property type="match status" value="1"/>
</dbReference>
<reference evidence="4 5" key="1">
    <citation type="journal article" date="2014" name="BMC Genomics">
        <title>Comparison of environmental and isolate Sulfobacillus genomes reveals diverse carbon, sulfur, nitrogen, and hydrogen metabolisms.</title>
        <authorList>
            <person name="Justice N.B."/>
            <person name="Norman A."/>
            <person name="Brown C.T."/>
            <person name="Singh A."/>
            <person name="Thomas B.C."/>
            <person name="Banfield J.F."/>
        </authorList>
    </citation>
    <scope>NUCLEOTIDE SEQUENCE [LARGE SCALE GENOMIC DNA]</scope>
    <source>
        <strain evidence="4">AMDSBA3</strain>
    </source>
</reference>
<comment type="similarity">
    <text evidence="1">Belongs to the short-chain dehydrogenases/reductases (SDR) family.</text>
</comment>
<dbReference type="Pfam" id="PF13561">
    <property type="entry name" value="adh_short_C2"/>
    <property type="match status" value="1"/>
</dbReference>
<dbReference type="PRINTS" id="PR00080">
    <property type="entry name" value="SDRFAMILY"/>
</dbReference>
<dbReference type="InterPro" id="IPR057326">
    <property type="entry name" value="KR_dom"/>
</dbReference>
<dbReference type="NCBIfam" id="NF005559">
    <property type="entry name" value="PRK07231.1"/>
    <property type="match status" value="1"/>
</dbReference>
<dbReference type="PRINTS" id="PR00081">
    <property type="entry name" value="GDHRDH"/>
</dbReference>
<dbReference type="GO" id="GO:0016491">
    <property type="term" value="F:oxidoreductase activity"/>
    <property type="evidence" value="ECO:0007669"/>
    <property type="project" value="UniProtKB-KW"/>
</dbReference>
<dbReference type="SMART" id="SM00822">
    <property type="entry name" value="PKS_KR"/>
    <property type="match status" value="1"/>
</dbReference>
<evidence type="ECO:0000259" key="3">
    <source>
        <dbReference type="SMART" id="SM00822"/>
    </source>
</evidence>
<evidence type="ECO:0000313" key="4">
    <source>
        <dbReference type="EMBL" id="PSR20885.1"/>
    </source>
</evidence>
<comment type="caution">
    <text evidence="4">The sequence shown here is derived from an EMBL/GenBank/DDBJ whole genome shotgun (WGS) entry which is preliminary data.</text>
</comment>
<evidence type="ECO:0000256" key="2">
    <source>
        <dbReference type="ARBA" id="ARBA00023002"/>
    </source>
</evidence>
<dbReference type="EMBL" id="PXYV01000048">
    <property type="protein sequence ID" value="PSR20885.1"/>
    <property type="molecule type" value="Genomic_DNA"/>
</dbReference>
<organism evidence="4 5">
    <name type="scientific">Sulfobacillus acidophilus</name>
    <dbReference type="NCBI Taxonomy" id="53633"/>
    <lineage>
        <taxon>Bacteria</taxon>
        <taxon>Bacillati</taxon>
        <taxon>Bacillota</taxon>
        <taxon>Clostridia</taxon>
        <taxon>Eubacteriales</taxon>
        <taxon>Clostridiales Family XVII. Incertae Sedis</taxon>
        <taxon>Sulfobacillus</taxon>
    </lineage>
</organism>
<keyword evidence="2" id="KW-0560">Oxidoreductase</keyword>
<dbReference type="FunFam" id="3.40.50.720:FF:000084">
    <property type="entry name" value="Short-chain dehydrogenase reductase"/>
    <property type="match status" value="1"/>
</dbReference>
<dbReference type="InterPro" id="IPR051122">
    <property type="entry name" value="SDR_DHRS6-like"/>
</dbReference>
<accession>A0A2T2WF61</accession>